<keyword evidence="2" id="KW-1133">Transmembrane helix</keyword>
<accession>A0A1X7RPP2</accession>
<dbReference type="InterPro" id="IPR007577">
    <property type="entry name" value="GlycoTrfase_DXD_sugar-bd_CS"/>
</dbReference>
<sequence length="357" mass="39173">MSADMDQLQGMQAKAKSMASAVAASLPEAIPWSKSYHLPTDLKNYARLRIVRVVAAGVVMLWCASVFGLFASATKVKISLPSLVDGDVLDRNSTERLPLIPPNIYQIFLGWEPDKAKDYSDNILSWIGKSPSYSYTLLDDEGAQSIVSKLAESSTHAHILPVFYAMGRRVMRVDFLRYLLLALEGGVYSDIDTELLKPVHDWVPKALQNSTRLIVGIEADHSPPIAGTTYETQFCQWTLAGAPGHPVLWRMVDKVLDTIRTRPFSAHSVDYSNDEVLGIGGPAGWTETIYEYLSDEAGEPVTWRNLTGMTEPKLFGDVLVLPIDGFASNVGHSGSHGDQAPGAMVKHHFKGSWRGGN</sequence>
<comment type="similarity">
    <text evidence="1">Belongs to the glycosyltransferase 32 family.</text>
</comment>
<dbReference type="PANTHER" id="PTHR31834">
    <property type="entry name" value="INITIATION-SPECIFIC ALPHA-1,6-MANNOSYLTRANSFERASE"/>
    <property type="match status" value="1"/>
</dbReference>
<dbReference type="PANTHER" id="PTHR31834:SF1">
    <property type="entry name" value="INITIATION-SPECIFIC ALPHA-1,6-MANNOSYLTRANSFERASE"/>
    <property type="match status" value="1"/>
</dbReference>
<dbReference type="Pfam" id="PF04488">
    <property type="entry name" value="Gly_transf_sug"/>
    <property type="match status" value="1"/>
</dbReference>
<dbReference type="STRING" id="1276538.A0A1X7RPP2"/>
<dbReference type="InterPro" id="IPR039367">
    <property type="entry name" value="Och1-like"/>
</dbReference>
<dbReference type="Proteomes" id="UP000215127">
    <property type="component" value="Chromosome 3"/>
</dbReference>
<dbReference type="Gene3D" id="3.90.550.20">
    <property type="match status" value="1"/>
</dbReference>
<dbReference type="InterPro" id="IPR029044">
    <property type="entry name" value="Nucleotide-diphossugar_trans"/>
</dbReference>
<reference evidence="3 4" key="1">
    <citation type="submission" date="2016-06" db="EMBL/GenBank/DDBJ databases">
        <authorList>
            <person name="Kjaerup R.B."/>
            <person name="Dalgaard T.S."/>
            <person name="Juul-Madsen H.R."/>
        </authorList>
    </citation>
    <scope>NUCLEOTIDE SEQUENCE [LARGE SCALE GENOMIC DNA]</scope>
</reference>
<dbReference type="GO" id="GO:0006487">
    <property type="term" value="P:protein N-linked glycosylation"/>
    <property type="evidence" value="ECO:0007669"/>
    <property type="project" value="TreeGrafter"/>
</dbReference>
<organism evidence="3 4">
    <name type="scientific">Zymoseptoria tritici (strain ST99CH_3D7)</name>
    <dbReference type="NCBI Taxonomy" id="1276538"/>
    <lineage>
        <taxon>Eukaryota</taxon>
        <taxon>Fungi</taxon>
        <taxon>Dikarya</taxon>
        <taxon>Ascomycota</taxon>
        <taxon>Pezizomycotina</taxon>
        <taxon>Dothideomycetes</taxon>
        <taxon>Dothideomycetidae</taxon>
        <taxon>Mycosphaerellales</taxon>
        <taxon>Mycosphaerellaceae</taxon>
        <taxon>Zymoseptoria</taxon>
    </lineage>
</organism>
<dbReference type="AlphaFoldDB" id="A0A1X7RPP2"/>
<evidence type="ECO:0008006" key="5">
    <source>
        <dbReference type="Google" id="ProtNLM"/>
    </source>
</evidence>
<evidence type="ECO:0000256" key="1">
    <source>
        <dbReference type="ARBA" id="ARBA00009003"/>
    </source>
</evidence>
<keyword evidence="2" id="KW-0812">Transmembrane</keyword>
<dbReference type="GO" id="GO:0000009">
    <property type="term" value="F:alpha-1,6-mannosyltransferase activity"/>
    <property type="evidence" value="ECO:0007669"/>
    <property type="project" value="InterPro"/>
</dbReference>
<name>A0A1X7RPP2_ZYMT9</name>
<proteinExistence type="inferred from homology"/>
<keyword evidence="4" id="KW-1185">Reference proteome</keyword>
<gene>
    <name evidence="3" type="ORF">ZT3D7_G4585</name>
</gene>
<dbReference type="GO" id="GO:0000136">
    <property type="term" value="C:mannan polymerase complex"/>
    <property type="evidence" value="ECO:0007669"/>
    <property type="project" value="TreeGrafter"/>
</dbReference>
<evidence type="ECO:0000256" key="2">
    <source>
        <dbReference type="SAM" id="Phobius"/>
    </source>
</evidence>
<keyword evidence="2" id="KW-0472">Membrane</keyword>
<protein>
    <recommendedName>
        <fullName evidence="5">Initiation-specific alpha-1,6-mannosyltransferase</fullName>
    </recommendedName>
</protein>
<dbReference type="EMBL" id="LT853694">
    <property type="protein sequence ID" value="SMQ49434.1"/>
    <property type="molecule type" value="Genomic_DNA"/>
</dbReference>
<evidence type="ECO:0000313" key="4">
    <source>
        <dbReference type="Proteomes" id="UP000215127"/>
    </source>
</evidence>
<dbReference type="SUPFAM" id="SSF53448">
    <property type="entry name" value="Nucleotide-diphospho-sugar transferases"/>
    <property type="match status" value="1"/>
</dbReference>
<feature type="transmembrane region" description="Helical" evidence="2">
    <location>
        <begin position="50"/>
        <end position="71"/>
    </location>
</feature>
<evidence type="ECO:0000313" key="3">
    <source>
        <dbReference type="EMBL" id="SMQ49434.1"/>
    </source>
</evidence>